<dbReference type="AlphaFoldDB" id="A0A1C6R7R0"/>
<protein>
    <submittedName>
        <fullName evidence="3">SCP-2 sterol transfer family protein</fullName>
    </submittedName>
</protein>
<evidence type="ECO:0000256" key="1">
    <source>
        <dbReference type="SAM" id="MobiDB-lite"/>
    </source>
</evidence>
<organism evidence="3 4">
    <name type="scientific">Micromonospora inyonensis</name>
    <dbReference type="NCBI Taxonomy" id="47866"/>
    <lineage>
        <taxon>Bacteria</taxon>
        <taxon>Bacillati</taxon>
        <taxon>Actinomycetota</taxon>
        <taxon>Actinomycetes</taxon>
        <taxon>Micromonosporales</taxon>
        <taxon>Micromonosporaceae</taxon>
        <taxon>Micromonospora</taxon>
    </lineage>
</organism>
<evidence type="ECO:0000313" key="4">
    <source>
        <dbReference type="Proteomes" id="UP000198906"/>
    </source>
</evidence>
<feature type="region of interest" description="Disordered" evidence="1">
    <location>
        <begin position="102"/>
        <end position="123"/>
    </location>
</feature>
<dbReference type="Pfam" id="PF02036">
    <property type="entry name" value="SCP2"/>
    <property type="match status" value="1"/>
</dbReference>
<dbReference type="Gene3D" id="3.30.1050.10">
    <property type="entry name" value="SCP2 sterol-binding domain"/>
    <property type="match status" value="1"/>
</dbReference>
<sequence>MADAITRFFEELNGRGFEPLLEKTSGTVRFDLHEGAQTTHWLLTIDRGRLRVHQEDREADTVIGTDPVLFEDLTAGREHGIAAVLRGDVTVSGDPRLMVPVERIFPGPPDSRGPQRVVAKEAS</sequence>
<reference evidence="4" key="1">
    <citation type="submission" date="2016-06" db="EMBL/GenBank/DDBJ databases">
        <authorList>
            <person name="Varghese N."/>
        </authorList>
    </citation>
    <scope>NUCLEOTIDE SEQUENCE [LARGE SCALE GENOMIC DNA]</scope>
    <source>
        <strain evidence="4">DSM 46123</strain>
    </source>
</reference>
<proteinExistence type="predicted"/>
<dbReference type="Proteomes" id="UP000198906">
    <property type="component" value="Unassembled WGS sequence"/>
</dbReference>
<dbReference type="EMBL" id="FMHU01000001">
    <property type="protein sequence ID" value="SCL12902.1"/>
    <property type="molecule type" value="Genomic_DNA"/>
</dbReference>
<evidence type="ECO:0000313" key="3">
    <source>
        <dbReference type="EMBL" id="SCL12902.1"/>
    </source>
</evidence>
<keyword evidence="4" id="KW-1185">Reference proteome</keyword>
<feature type="domain" description="SCP2" evidence="2">
    <location>
        <begin position="18"/>
        <end position="105"/>
    </location>
</feature>
<name>A0A1C6R7R0_9ACTN</name>
<accession>A0A1C6R7R0</accession>
<dbReference type="RefSeq" id="WP_091450696.1">
    <property type="nucleotide sequence ID" value="NZ_FMHU01000001.1"/>
</dbReference>
<evidence type="ECO:0000259" key="2">
    <source>
        <dbReference type="Pfam" id="PF02036"/>
    </source>
</evidence>
<dbReference type="InterPro" id="IPR003033">
    <property type="entry name" value="SCP2_sterol-bd_dom"/>
</dbReference>
<dbReference type="SUPFAM" id="SSF55718">
    <property type="entry name" value="SCP-like"/>
    <property type="match status" value="1"/>
</dbReference>
<dbReference type="InterPro" id="IPR036527">
    <property type="entry name" value="SCP2_sterol-bd_dom_sf"/>
</dbReference>
<gene>
    <name evidence="3" type="ORF">GA0074694_0060</name>
</gene>
<dbReference type="STRING" id="47866.GA0074694_0060"/>